<dbReference type="RefSeq" id="XP_012180192.1">
    <property type="nucleotide sequence ID" value="XM_012324802.1"/>
</dbReference>
<dbReference type="Proteomes" id="UP000006352">
    <property type="component" value="Unassembled WGS sequence"/>
</dbReference>
<organism evidence="2 3">
    <name type="scientific">Fibroporia radiculosa</name>
    <dbReference type="NCBI Taxonomy" id="599839"/>
    <lineage>
        <taxon>Eukaryota</taxon>
        <taxon>Fungi</taxon>
        <taxon>Dikarya</taxon>
        <taxon>Basidiomycota</taxon>
        <taxon>Agaricomycotina</taxon>
        <taxon>Agaricomycetes</taxon>
        <taxon>Polyporales</taxon>
        <taxon>Fibroporiaceae</taxon>
        <taxon>Fibroporia</taxon>
    </lineage>
</organism>
<dbReference type="AlphaFoldDB" id="J4H250"/>
<proteinExistence type="predicted"/>
<accession>J4H250</accession>
<feature type="region of interest" description="Disordered" evidence="1">
    <location>
        <begin position="202"/>
        <end position="241"/>
    </location>
</feature>
<evidence type="ECO:0000313" key="3">
    <source>
        <dbReference type="Proteomes" id="UP000006352"/>
    </source>
</evidence>
<dbReference type="HOGENOM" id="CLU_773769_0_0_1"/>
<feature type="compositionally biased region" description="Low complexity" evidence="1">
    <location>
        <begin position="285"/>
        <end position="297"/>
    </location>
</feature>
<dbReference type="InParanoid" id="J4H250"/>
<evidence type="ECO:0000313" key="2">
    <source>
        <dbReference type="EMBL" id="CCM00909.1"/>
    </source>
</evidence>
<feature type="region of interest" description="Disordered" evidence="1">
    <location>
        <begin position="1"/>
        <end position="106"/>
    </location>
</feature>
<feature type="compositionally biased region" description="Basic residues" evidence="1">
    <location>
        <begin position="33"/>
        <end position="42"/>
    </location>
</feature>
<reference evidence="2 3" key="1">
    <citation type="journal article" date="2012" name="Appl. Environ. Microbiol.">
        <title>Short-read sequencing for genomic analysis of the brown rot fungus Fibroporia radiculosa.</title>
        <authorList>
            <person name="Tang J.D."/>
            <person name="Perkins A.D."/>
            <person name="Sonstegard T.S."/>
            <person name="Schroeder S.G."/>
            <person name="Burgess S.C."/>
            <person name="Diehl S.V."/>
        </authorList>
    </citation>
    <scope>NUCLEOTIDE SEQUENCE [LARGE SCALE GENOMIC DNA]</scope>
    <source>
        <strain evidence="2 3">TFFH 294</strain>
    </source>
</reference>
<dbReference type="EMBL" id="HE797010">
    <property type="protein sequence ID" value="CCM00909.1"/>
    <property type="molecule type" value="Genomic_DNA"/>
</dbReference>
<name>J4H250_9APHY</name>
<protein>
    <submittedName>
        <fullName evidence="2">Uncharacterized protein</fullName>
    </submittedName>
</protein>
<feature type="compositionally biased region" description="Basic and acidic residues" evidence="1">
    <location>
        <begin position="57"/>
        <end position="67"/>
    </location>
</feature>
<sequence length="389" mass="42435">MSSARQPPHRRRSLSASSPIRGPFRPDDPKWRFAAKRPRPSHPHSPPCRDIPGSDDPPEKWDVDQWRRGKRARRDSTSRAGTAQQRRPRPSSSLFPDEHIPSLPPMTVFPSTSAAFNLFPEHNHRRSRPISHPDPAYIHDDELLPSAQLDRMRSDAFGELQRCVAENGEGLVQRMRAWENSCSTSSASSPRLLTHDLQPARLRPSRHAGGGAEAGTAANDDDDVEIVSGDSSGLPSFHFRSPSHKKRALSLGMMDVDLPQIAVHPSPVDPSAALSAYSDDDDDFSILGSSSSSPPTLAHTYPNSSNSSAISLPLSHSSTSPYMLSRSFTFTSEHRVHVPSTASRSEKALAALTLAMANGAGGVNDYAALQFAQGQNSVIDECQVGELWH</sequence>
<evidence type="ECO:0000256" key="1">
    <source>
        <dbReference type="SAM" id="MobiDB-lite"/>
    </source>
</evidence>
<feature type="compositionally biased region" description="Polar residues" evidence="1">
    <location>
        <begin position="78"/>
        <end position="94"/>
    </location>
</feature>
<dbReference type="GeneID" id="24095820"/>
<keyword evidence="3" id="KW-1185">Reference proteome</keyword>
<feature type="region of interest" description="Disordered" evidence="1">
    <location>
        <begin position="285"/>
        <end position="305"/>
    </location>
</feature>
<gene>
    <name evidence="2" type="ORF">FIBRA_02955</name>
</gene>
<dbReference type="OrthoDB" id="2688840at2759"/>
<dbReference type="STRING" id="599839.J4H250"/>